<name>A0A1E3B020_ASPCR</name>
<organism evidence="2 3">
    <name type="scientific">Aspergillus cristatus</name>
    <name type="common">Chinese Fuzhuan brick tea-fermentation fungus</name>
    <name type="synonym">Eurotium cristatum</name>
    <dbReference type="NCBI Taxonomy" id="573508"/>
    <lineage>
        <taxon>Eukaryota</taxon>
        <taxon>Fungi</taxon>
        <taxon>Dikarya</taxon>
        <taxon>Ascomycota</taxon>
        <taxon>Pezizomycotina</taxon>
        <taxon>Eurotiomycetes</taxon>
        <taxon>Eurotiomycetidae</taxon>
        <taxon>Eurotiales</taxon>
        <taxon>Aspergillaceae</taxon>
        <taxon>Aspergillus</taxon>
        <taxon>Aspergillus subgen. Aspergillus</taxon>
    </lineage>
</organism>
<feature type="region of interest" description="Disordered" evidence="1">
    <location>
        <begin position="1"/>
        <end position="73"/>
    </location>
</feature>
<proteinExistence type="predicted"/>
<dbReference type="VEuPathDB" id="FungiDB:SI65_10323"/>
<gene>
    <name evidence="2" type="ORF">SI65_10323</name>
</gene>
<dbReference type="EMBL" id="JXNT01000031">
    <property type="protein sequence ID" value="ODM14268.1"/>
    <property type="molecule type" value="Genomic_DNA"/>
</dbReference>
<evidence type="ECO:0000313" key="2">
    <source>
        <dbReference type="EMBL" id="ODM14268.1"/>
    </source>
</evidence>
<accession>A0A1E3B020</accession>
<evidence type="ECO:0000313" key="3">
    <source>
        <dbReference type="Proteomes" id="UP000094569"/>
    </source>
</evidence>
<reference evidence="2 3" key="1">
    <citation type="journal article" date="2016" name="BMC Genomics">
        <title>Comparative genomic and transcriptomic analyses of the Fuzhuan brick tea-fermentation fungus Aspergillus cristatus.</title>
        <authorList>
            <person name="Ge Y."/>
            <person name="Wang Y."/>
            <person name="Liu Y."/>
            <person name="Tan Y."/>
            <person name="Ren X."/>
            <person name="Zhang X."/>
            <person name="Hyde K.D."/>
            <person name="Liu Y."/>
            <person name="Liu Z."/>
        </authorList>
    </citation>
    <scope>NUCLEOTIDE SEQUENCE [LARGE SCALE GENOMIC DNA]</scope>
    <source>
        <strain evidence="2 3">GZAAS20.1005</strain>
    </source>
</reference>
<dbReference type="OrthoDB" id="5424209at2759"/>
<dbReference type="AlphaFoldDB" id="A0A1E3B020"/>
<dbReference type="Proteomes" id="UP000094569">
    <property type="component" value="Unassembled WGS sequence"/>
</dbReference>
<keyword evidence="3" id="KW-1185">Reference proteome</keyword>
<evidence type="ECO:0000256" key="1">
    <source>
        <dbReference type="SAM" id="MobiDB-lite"/>
    </source>
</evidence>
<sequence>MWSKVVESLKPDGSKVPAQQAPTASQQKRKHESPVALDQEYQGVKHAKRHHHSSDETPLNPDVDTRAHGPDRFSPIMPEDPLFDVWYEFYAKVRTVCNLKDIFTVGCYRVGKSSRDGDNPVTVFEYFAQSCNSGSASLDIDGQMVGLLFRGDASTAYFTHITDLVEDIMQSTVAAEVRVRI</sequence>
<comment type="caution">
    <text evidence="2">The sequence shown here is derived from an EMBL/GenBank/DDBJ whole genome shotgun (WGS) entry which is preliminary data.</text>
</comment>
<protein>
    <submittedName>
        <fullName evidence="2">Uncharacterized protein</fullName>
    </submittedName>
</protein>